<accession>A0ABS0N3G9</accession>
<dbReference type="SUPFAM" id="SSF102712">
    <property type="entry name" value="JAB1/MPN domain"/>
    <property type="match status" value="1"/>
</dbReference>
<keyword evidence="1" id="KW-0472">Membrane</keyword>
<dbReference type="Proteomes" id="UP000602442">
    <property type="component" value="Unassembled WGS sequence"/>
</dbReference>
<sequence length="208" mass="23043">MVRRYGAECMNEGRTTIIILAVCAALWAGVVLNRSNETLLNEVYEATVPTAEVTEFARQQLSELQQRSFDDRTELCGLIAENAAGELVSRTVRVGDEHSCSAAYFDARSLLPRAIYHTHGSFNPRYDSEVPSETDINTAVDYPLDGYLSTPGGRFWRIDARTGIAEQICGAKCLTQDPAYDPCSAPPPEPNYTISGLQARDMIQYYDC</sequence>
<dbReference type="RefSeq" id="WP_339379646.1">
    <property type="nucleotide sequence ID" value="NZ_CAWPTA010000007.1"/>
</dbReference>
<keyword evidence="1" id="KW-1133">Transmembrane helix</keyword>
<feature type="transmembrane region" description="Helical" evidence="1">
    <location>
        <begin position="12"/>
        <end position="32"/>
    </location>
</feature>
<dbReference type="Pfam" id="PF14220">
    <property type="entry name" value="DUF4329"/>
    <property type="match status" value="1"/>
</dbReference>
<keyword evidence="1" id="KW-0812">Transmembrane</keyword>
<evidence type="ECO:0000313" key="3">
    <source>
        <dbReference type="EMBL" id="MBH5322520.1"/>
    </source>
</evidence>
<gene>
    <name evidence="3" type="ORF">I5L03_07975</name>
</gene>
<proteinExistence type="predicted"/>
<protein>
    <submittedName>
        <fullName evidence="3">DUF4329 domain-containing protein</fullName>
    </submittedName>
</protein>
<feature type="domain" description="DUF4329" evidence="2">
    <location>
        <begin position="55"/>
        <end position="170"/>
    </location>
</feature>
<evidence type="ECO:0000313" key="4">
    <source>
        <dbReference type="Proteomes" id="UP000602442"/>
    </source>
</evidence>
<comment type="caution">
    <text evidence="3">The sequence shown here is derived from an EMBL/GenBank/DDBJ whole genome shotgun (WGS) entry which is preliminary data.</text>
</comment>
<name>A0ABS0N3G9_9SPHN</name>
<evidence type="ECO:0000256" key="1">
    <source>
        <dbReference type="SAM" id="Phobius"/>
    </source>
</evidence>
<organism evidence="3 4">
    <name type="scientific">Aurantiacibacter sediminis</name>
    <dbReference type="NCBI Taxonomy" id="2793064"/>
    <lineage>
        <taxon>Bacteria</taxon>
        <taxon>Pseudomonadati</taxon>
        <taxon>Pseudomonadota</taxon>
        <taxon>Alphaproteobacteria</taxon>
        <taxon>Sphingomonadales</taxon>
        <taxon>Erythrobacteraceae</taxon>
        <taxon>Aurantiacibacter</taxon>
    </lineage>
</organism>
<reference evidence="3 4" key="1">
    <citation type="submission" date="2020-11" db="EMBL/GenBank/DDBJ databases">
        <title>Erythrobacter sediminis sp. nov., a marine bacterium from a tidal flat of Garorim Bay.</title>
        <authorList>
            <person name="Kim D."/>
            <person name="Yoo Y."/>
            <person name="Kim J.-J."/>
        </authorList>
    </citation>
    <scope>NUCLEOTIDE SEQUENCE [LARGE SCALE GENOMIC DNA]</scope>
    <source>
        <strain evidence="3 4">JGD-13</strain>
    </source>
</reference>
<keyword evidence="4" id="KW-1185">Reference proteome</keyword>
<evidence type="ECO:0000259" key="2">
    <source>
        <dbReference type="Pfam" id="PF14220"/>
    </source>
</evidence>
<dbReference type="InterPro" id="IPR025479">
    <property type="entry name" value="DUF4329"/>
</dbReference>
<dbReference type="EMBL" id="JAEANY010000002">
    <property type="protein sequence ID" value="MBH5322520.1"/>
    <property type="molecule type" value="Genomic_DNA"/>
</dbReference>